<protein>
    <submittedName>
        <fullName evidence="2">Uncharacterized protein</fullName>
    </submittedName>
</protein>
<dbReference type="EMBL" id="ML178870">
    <property type="protein sequence ID" value="TFK95946.1"/>
    <property type="molecule type" value="Genomic_DNA"/>
</dbReference>
<dbReference type="Proteomes" id="UP000305067">
    <property type="component" value="Unassembled WGS sequence"/>
</dbReference>
<evidence type="ECO:0000313" key="3">
    <source>
        <dbReference type="Proteomes" id="UP000305067"/>
    </source>
</evidence>
<keyword evidence="3" id="KW-1185">Reference proteome</keyword>
<evidence type="ECO:0000256" key="1">
    <source>
        <dbReference type="SAM" id="MobiDB-lite"/>
    </source>
</evidence>
<proteinExistence type="predicted"/>
<dbReference type="PANTHER" id="PTHR38645:SF1">
    <property type="entry name" value="YALI0F12243P"/>
    <property type="match status" value="1"/>
</dbReference>
<reference evidence="2 3" key="1">
    <citation type="journal article" date="2019" name="Nat. Ecol. Evol.">
        <title>Megaphylogeny resolves global patterns of mushroom evolution.</title>
        <authorList>
            <person name="Varga T."/>
            <person name="Krizsan K."/>
            <person name="Foldi C."/>
            <person name="Dima B."/>
            <person name="Sanchez-Garcia M."/>
            <person name="Sanchez-Ramirez S."/>
            <person name="Szollosi G.J."/>
            <person name="Szarkandi J.G."/>
            <person name="Papp V."/>
            <person name="Albert L."/>
            <person name="Andreopoulos W."/>
            <person name="Angelini C."/>
            <person name="Antonin V."/>
            <person name="Barry K.W."/>
            <person name="Bougher N.L."/>
            <person name="Buchanan P."/>
            <person name="Buyck B."/>
            <person name="Bense V."/>
            <person name="Catcheside P."/>
            <person name="Chovatia M."/>
            <person name="Cooper J."/>
            <person name="Damon W."/>
            <person name="Desjardin D."/>
            <person name="Finy P."/>
            <person name="Geml J."/>
            <person name="Haridas S."/>
            <person name="Hughes K."/>
            <person name="Justo A."/>
            <person name="Karasinski D."/>
            <person name="Kautmanova I."/>
            <person name="Kiss B."/>
            <person name="Kocsube S."/>
            <person name="Kotiranta H."/>
            <person name="LaButti K.M."/>
            <person name="Lechner B.E."/>
            <person name="Liimatainen K."/>
            <person name="Lipzen A."/>
            <person name="Lukacs Z."/>
            <person name="Mihaltcheva S."/>
            <person name="Morgado L.N."/>
            <person name="Niskanen T."/>
            <person name="Noordeloos M.E."/>
            <person name="Ohm R.A."/>
            <person name="Ortiz-Santana B."/>
            <person name="Ovrebo C."/>
            <person name="Racz N."/>
            <person name="Riley R."/>
            <person name="Savchenko A."/>
            <person name="Shiryaev A."/>
            <person name="Soop K."/>
            <person name="Spirin V."/>
            <person name="Szebenyi C."/>
            <person name="Tomsovsky M."/>
            <person name="Tulloss R.E."/>
            <person name="Uehling J."/>
            <person name="Grigoriev I.V."/>
            <person name="Vagvolgyi C."/>
            <person name="Papp T."/>
            <person name="Martin F.M."/>
            <person name="Miettinen O."/>
            <person name="Hibbett D.S."/>
            <person name="Nagy L.G."/>
        </authorList>
    </citation>
    <scope>NUCLEOTIDE SEQUENCE [LARGE SCALE GENOMIC DNA]</scope>
    <source>
        <strain evidence="2 3">CBS 309.79</strain>
    </source>
</reference>
<sequence>MESLNMNTLANSLQNPNSTGLQNAEKDLLNDFKAAALGITTLYRSSRKTSKRAYNVGYAAACQDLMLMLQQGVSVGAMEGDVHGGMSIGNVMDWIEARLDAIKSREEEEDEEEEREKARTSGPSVVPQTSSASTSKRPAAQTQGPVRAFLPFHLSSV</sequence>
<dbReference type="OrthoDB" id="21418at2759"/>
<name>A0A5C3Q353_9AGAR</name>
<feature type="compositionally biased region" description="Polar residues" evidence="1">
    <location>
        <begin position="121"/>
        <end position="144"/>
    </location>
</feature>
<dbReference type="PANTHER" id="PTHR38645">
    <property type="entry name" value="CHROMOSOME 9, WHOLE GENOME SHOTGUN SEQUENCE"/>
    <property type="match status" value="1"/>
</dbReference>
<feature type="region of interest" description="Disordered" evidence="1">
    <location>
        <begin position="102"/>
        <end position="145"/>
    </location>
</feature>
<gene>
    <name evidence="2" type="ORF">BDV98DRAFT_516718</name>
</gene>
<evidence type="ECO:0000313" key="2">
    <source>
        <dbReference type="EMBL" id="TFK95946.1"/>
    </source>
</evidence>
<organism evidence="2 3">
    <name type="scientific">Pterulicium gracile</name>
    <dbReference type="NCBI Taxonomy" id="1884261"/>
    <lineage>
        <taxon>Eukaryota</taxon>
        <taxon>Fungi</taxon>
        <taxon>Dikarya</taxon>
        <taxon>Basidiomycota</taxon>
        <taxon>Agaricomycotina</taxon>
        <taxon>Agaricomycetes</taxon>
        <taxon>Agaricomycetidae</taxon>
        <taxon>Agaricales</taxon>
        <taxon>Pleurotineae</taxon>
        <taxon>Pterulaceae</taxon>
        <taxon>Pterulicium</taxon>
    </lineage>
</organism>
<dbReference type="AlphaFoldDB" id="A0A5C3Q353"/>
<accession>A0A5C3Q353</accession>